<evidence type="ECO:0000256" key="2">
    <source>
        <dbReference type="SAM" id="MobiDB-lite"/>
    </source>
</evidence>
<dbReference type="PANTHER" id="PTHR13134:SF3">
    <property type="entry name" value="TRAFFICKING PROTEIN PARTICLE COMPLEX SUBUNIT 13"/>
    <property type="match status" value="1"/>
</dbReference>
<organism evidence="6 7">
    <name type="scientific">Acaulospora morrowiae</name>
    <dbReference type="NCBI Taxonomy" id="94023"/>
    <lineage>
        <taxon>Eukaryota</taxon>
        <taxon>Fungi</taxon>
        <taxon>Fungi incertae sedis</taxon>
        <taxon>Mucoromycota</taxon>
        <taxon>Glomeromycotina</taxon>
        <taxon>Glomeromycetes</taxon>
        <taxon>Diversisporales</taxon>
        <taxon>Acaulosporaceae</taxon>
        <taxon>Acaulospora</taxon>
    </lineage>
</organism>
<name>A0A9N9AW47_9GLOM</name>
<dbReference type="AlphaFoldDB" id="A0A9N9AW47"/>
<dbReference type="Pfam" id="PF06159">
    <property type="entry name" value="TRAPPC13_N"/>
    <property type="match status" value="1"/>
</dbReference>
<dbReference type="OrthoDB" id="10250284at2759"/>
<dbReference type="PANTHER" id="PTHR13134">
    <property type="entry name" value="TRAFFICKING PROTEIN PARTICLE COMPLEX SUBUNIT 13"/>
    <property type="match status" value="1"/>
</dbReference>
<feature type="region of interest" description="Disordered" evidence="2">
    <location>
        <begin position="265"/>
        <end position="293"/>
    </location>
</feature>
<dbReference type="InterPro" id="IPR010378">
    <property type="entry name" value="TRAPPC13"/>
</dbReference>
<feature type="domain" description="Trafficking protein particle complex subunit 13 C-terminal" evidence="4">
    <location>
        <begin position="382"/>
        <end position="478"/>
    </location>
</feature>
<dbReference type="Pfam" id="PF23643">
    <property type="entry name" value="TRAPPC13_C"/>
    <property type="match status" value="1"/>
</dbReference>
<feature type="compositionally biased region" description="Basic and acidic residues" evidence="2">
    <location>
        <begin position="268"/>
        <end position="283"/>
    </location>
</feature>
<feature type="domain" description="Trafficking protein particle complex subunit 13 N-terminal" evidence="3">
    <location>
        <begin position="16"/>
        <end position="166"/>
    </location>
</feature>
<evidence type="ECO:0000259" key="4">
    <source>
        <dbReference type="Pfam" id="PF23643"/>
    </source>
</evidence>
<dbReference type="EMBL" id="CAJVPV010003151">
    <property type="protein sequence ID" value="CAG8544498.1"/>
    <property type="molecule type" value="Genomic_DNA"/>
</dbReference>
<dbReference type="InterPro" id="IPR055429">
    <property type="entry name" value="TRAPPC13_M"/>
</dbReference>
<dbReference type="Pfam" id="PF23647">
    <property type="entry name" value="TRAPPC13_M"/>
    <property type="match status" value="2"/>
</dbReference>
<feature type="domain" description="Trafficking protein particle complex subunit 13 middle" evidence="5">
    <location>
        <begin position="171"/>
        <end position="223"/>
    </location>
</feature>
<comment type="caution">
    <text evidence="6">The sequence shown here is derived from an EMBL/GenBank/DDBJ whole genome shotgun (WGS) entry which is preliminary data.</text>
</comment>
<keyword evidence="7" id="KW-1185">Reference proteome</keyword>
<gene>
    <name evidence="6" type="ORF">AMORRO_LOCUS5285</name>
</gene>
<sequence length="481" mass="54738">MESLREQSSREQYFHLSLKVMRKQNPIINKNNATSNKETSANQTINTYMKEISESELLSSSTSKDVTDNIYLGATFDGFIIVTNESAQYAREVGVKVELQTTSQRFLLHDTLEYDSIPIMEPGKPHECAVKHEIKELGVHNIVCTLQYMADDEEKKSFRKFYRFQVLNPFAVKTKVNNMSDGTVFLEVQIQNVAERFMYLERMNFEPGEIFNYKDLNYVVDDEVVEDKDRKSEEKKGEIRNNAGNDDDEFGDFMSGDNRDLLSLTDNSDEKVVENNRDPSKVEEADDEKSQNQIKEGIIPLEQESIFGNNSFLNPQDIRQYLYMLIPKPDVNDRLGRTTNALGKLDIVWRSHLGETGRLQTSQLTRKPSSLDEIDFSVKSIPSLIQLEVPFKLGCRIRNRTTATLRVVISAIKNKMGSVLLSGSSSKILGELEPDGTIDFELEFFPLSPGLQRVGGLKVADLISGYTKEIEHLTDVFVIFS</sequence>
<dbReference type="InterPro" id="IPR055428">
    <property type="entry name" value="TRAPPC13_C"/>
</dbReference>
<dbReference type="InterPro" id="IPR055427">
    <property type="entry name" value="TRAPPC13_N"/>
</dbReference>
<evidence type="ECO:0000313" key="7">
    <source>
        <dbReference type="Proteomes" id="UP000789342"/>
    </source>
</evidence>
<accession>A0A9N9AW47</accession>
<feature type="compositionally biased region" description="Basic and acidic residues" evidence="2">
    <location>
        <begin position="227"/>
        <end position="239"/>
    </location>
</feature>
<evidence type="ECO:0000259" key="3">
    <source>
        <dbReference type="Pfam" id="PF06159"/>
    </source>
</evidence>
<proteinExistence type="inferred from homology"/>
<dbReference type="GO" id="GO:1990072">
    <property type="term" value="C:TRAPPIII protein complex"/>
    <property type="evidence" value="ECO:0007669"/>
    <property type="project" value="TreeGrafter"/>
</dbReference>
<evidence type="ECO:0000259" key="5">
    <source>
        <dbReference type="Pfam" id="PF23647"/>
    </source>
</evidence>
<protein>
    <submittedName>
        <fullName evidence="6">2446_t:CDS:1</fullName>
    </submittedName>
</protein>
<reference evidence="6" key="1">
    <citation type="submission" date="2021-06" db="EMBL/GenBank/DDBJ databases">
        <authorList>
            <person name="Kallberg Y."/>
            <person name="Tangrot J."/>
            <person name="Rosling A."/>
        </authorList>
    </citation>
    <scope>NUCLEOTIDE SEQUENCE</scope>
    <source>
        <strain evidence="6">CL551</strain>
    </source>
</reference>
<evidence type="ECO:0000256" key="1">
    <source>
        <dbReference type="ARBA" id="ARBA00010785"/>
    </source>
</evidence>
<evidence type="ECO:0000313" key="6">
    <source>
        <dbReference type="EMBL" id="CAG8544498.1"/>
    </source>
</evidence>
<feature type="domain" description="Trafficking protein particle complex subunit 13 middle" evidence="5">
    <location>
        <begin position="302"/>
        <end position="367"/>
    </location>
</feature>
<comment type="similarity">
    <text evidence="1">Belongs to the TRAPPC13 family.</text>
</comment>
<dbReference type="Proteomes" id="UP000789342">
    <property type="component" value="Unassembled WGS sequence"/>
</dbReference>
<feature type="region of interest" description="Disordered" evidence="2">
    <location>
        <begin position="227"/>
        <end position="252"/>
    </location>
</feature>